<evidence type="ECO:0000313" key="3">
    <source>
        <dbReference type="Proteomes" id="UP000886885"/>
    </source>
</evidence>
<dbReference type="AlphaFoldDB" id="A0A8X7YCA3"/>
<organism evidence="2 3">
    <name type="scientific">Populus tomentosa</name>
    <name type="common">Chinese white poplar</name>
    <dbReference type="NCBI Taxonomy" id="118781"/>
    <lineage>
        <taxon>Eukaryota</taxon>
        <taxon>Viridiplantae</taxon>
        <taxon>Streptophyta</taxon>
        <taxon>Embryophyta</taxon>
        <taxon>Tracheophyta</taxon>
        <taxon>Spermatophyta</taxon>
        <taxon>Magnoliopsida</taxon>
        <taxon>eudicotyledons</taxon>
        <taxon>Gunneridae</taxon>
        <taxon>Pentapetalae</taxon>
        <taxon>rosids</taxon>
        <taxon>fabids</taxon>
        <taxon>Malpighiales</taxon>
        <taxon>Salicaceae</taxon>
        <taxon>Saliceae</taxon>
        <taxon>Populus</taxon>
    </lineage>
</organism>
<protein>
    <recommendedName>
        <fullName evidence="4">CDP-diacylglycerol-glycerol-3-phosphate 3-phosphatidyltransferase</fullName>
    </recommendedName>
</protein>
<dbReference type="PANTHER" id="PTHR33386:SF5">
    <property type="entry name" value="OS02G0740600 PROTEIN"/>
    <property type="match status" value="1"/>
</dbReference>
<evidence type="ECO:0000313" key="2">
    <source>
        <dbReference type="EMBL" id="KAG6745968.1"/>
    </source>
</evidence>
<accession>A0A8X7YCA3</accession>
<sequence length="86" mass="9278">MSGNSSHETSWADQWDYNPDPAVYDHGKDGSGGGSSDSTAKYKQKVGEGLGKTKQVASTGIKKVKEGTSVGFNWIKDKCQKTTQKH</sequence>
<proteinExistence type="predicted"/>
<feature type="compositionally biased region" description="Polar residues" evidence="1">
    <location>
        <begin position="1"/>
        <end position="12"/>
    </location>
</feature>
<reference evidence="2" key="1">
    <citation type="journal article" date="2020" name="bioRxiv">
        <title>Hybrid origin of Populus tomentosa Carr. identified through genome sequencing and phylogenomic analysis.</title>
        <authorList>
            <person name="An X."/>
            <person name="Gao K."/>
            <person name="Chen Z."/>
            <person name="Li J."/>
            <person name="Yang X."/>
            <person name="Yang X."/>
            <person name="Zhou J."/>
            <person name="Guo T."/>
            <person name="Zhao T."/>
            <person name="Huang S."/>
            <person name="Miao D."/>
            <person name="Khan W.U."/>
            <person name="Rao P."/>
            <person name="Ye M."/>
            <person name="Lei B."/>
            <person name="Liao W."/>
            <person name="Wang J."/>
            <person name="Ji L."/>
            <person name="Li Y."/>
            <person name="Guo B."/>
            <person name="Mustafa N.S."/>
            <person name="Li S."/>
            <person name="Yun Q."/>
            <person name="Keller S.R."/>
            <person name="Mao J."/>
            <person name="Zhang R."/>
            <person name="Strauss S.H."/>
        </authorList>
    </citation>
    <scope>NUCLEOTIDE SEQUENCE</scope>
    <source>
        <strain evidence="2">GM15</strain>
        <tissue evidence="2">Leaf</tissue>
    </source>
</reference>
<evidence type="ECO:0008006" key="4">
    <source>
        <dbReference type="Google" id="ProtNLM"/>
    </source>
</evidence>
<name>A0A8X7YCA3_POPTO</name>
<evidence type="ECO:0000256" key="1">
    <source>
        <dbReference type="SAM" id="MobiDB-lite"/>
    </source>
</evidence>
<keyword evidence="3" id="KW-1185">Reference proteome</keyword>
<dbReference type="PANTHER" id="PTHR33386">
    <property type="entry name" value="OS02G0740600 PROTEIN"/>
    <property type="match status" value="1"/>
</dbReference>
<gene>
    <name evidence="2" type="ORF">POTOM_050478</name>
</gene>
<feature type="region of interest" description="Disordered" evidence="1">
    <location>
        <begin position="1"/>
        <end position="54"/>
    </location>
</feature>
<comment type="caution">
    <text evidence="2">The sequence shown here is derived from an EMBL/GenBank/DDBJ whole genome shotgun (WGS) entry which is preliminary data.</text>
</comment>
<dbReference type="Proteomes" id="UP000886885">
    <property type="component" value="Chromosome 15D"/>
</dbReference>
<dbReference type="OrthoDB" id="1905524at2759"/>
<dbReference type="EMBL" id="JAAWWB010000030">
    <property type="protein sequence ID" value="KAG6745968.1"/>
    <property type="molecule type" value="Genomic_DNA"/>
</dbReference>